<keyword evidence="3" id="KW-0813">Transport</keyword>
<feature type="transmembrane region" description="Helical" evidence="8">
    <location>
        <begin position="210"/>
        <end position="236"/>
    </location>
</feature>
<feature type="transmembrane region" description="Helical" evidence="8">
    <location>
        <begin position="35"/>
        <end position="56"/>
    </location>
</feature>
<evidence type="ECO:0000313" key="9">
    <source>
        <dbReference type="EMBL" id="MBP2257184.1"/>
    </source>
</evidence>
<keyword evidence="5 8" id="KW-0812">Transmembrane</keyword>
<dbReference type="Proteomes" id="UP001519294">
    <property type="component" value="Unassembled WGS sequence"/>
</dbReference>
<dbReference type="InterPro" id="IPR004761">
    <property type="entry name" value="Spore_GerAB"/>
</dbReference>
<dbReference type="NCBIfam" id="TIGR00912">
    <property type="entry name" value="2A0309"/>
    <property type="match status" value="1"/>
</dbReference>
<feature type="transmembrane region" description="Helical" evidence="8">
    <location>
        <begin position="331"/>
        <end position="349"/>
    </location>
</feature>
<feature type="transmembrane region" description="Helical" evidence="8">
    <location>
        <begin position="301"/>
        <end position="319"/>
    </location>
</feature>
<feature type="transmembrane region" description="Helical" evidence="8">
    <location>
        <begin position="136"/>
        <end position="159"/>
    </location>
</feature>
<organism evidence="9 10">
    <name type="scientific">Virgibacillus alimentarius</name>
    <dbReference type="NCBI Taxonomy" id="698769"/>
    <lineage>
        <taxon>Bacteria</taxon>
        <taxon>Bacillati</taxon>
        <taxon>Bacillota</taxon>
        <taxon>Bacilli</taxon>
        <taxon>Bacillales</taxon>
        <taxon>Bacillaceae</taxon>
        <taxon>Virgibacillus</taxon>
    </lineage>
</organism>
<evidence type="ECO:0000256" key="8">
    <source>
        <dbReference type="SAM" id="Phobius"/>
    </source>
</evidence>
<comment type="similarity">
    <text evidence="2">Belongs to the amino acid-polyamine-organocation (APC) superfamily. Spore germination protein (SGP) (TC 2.A.3.9) family.</text>
</comment>
<evidence type="ECO:0000256" key="2">
    <source>
        <dbReference type="ARBA" id="ARBA00007998"/>
    </source>
</evidence>
<evidence type="ECO:0000313" key="10">
    <source>
        <dbReference type="Proteomes" id="UP001519294"/>
    </source>
</evidence>
<reference evidence="9 10" key="1">
    <citation type="submission" date="2021-03" db="EMBL/GenBank/DDBJ databases">
        <title>Genomic Encyclopedia of Type Strains, Phase IV (KMG-IV): sequencing the most valuable type-strain genomes for metagenomic binning, comparative biology and taxonomic classification.</title>
        <authorList>
            <person name="Goeker M."/>
        </authorList>
    </citation>
    <scope>NUCLEOTIDE SEQUENCE [LARGE SCALE GENOMIC DNA]</scope>
    <source>
        <strain evidence="9 10">DSM 25790</strain>
    </source>
</reference>
<feature type="transmembrane region" description="Helical" evidence="8">
    <location>
        <begin position="106"/>
        <end position="124"/>
    </location>
</feature>
<dbReference type="PANTHER" id="PTHR34975">
    <property type="entry name" value="SPORE GERMINATION PROTEIN A2"/>
    <property type="match status" value="1"/>
</dbReference>
<name>A0ABS4S6Z9_9BACI</name>
<evidence type="ECO:0000256" key="5">
    <source>
        <dbReference type="ARBA" id="ARBA00022692"/>
    </source>
</evidence>
<keyword evidence="10" id="KW-1185">Reference proteome</keyword>
<keyword evidence="7 8" id="KW-0472">Membrane</keyword>
<protein>
    <submittedName>
        <fullName evidence="9">Spore germination protein (Amino acid permease)</fullName>
    </submittedName>
</protein>
<evidence type="ECO:0000256" key="4">
    <source>
        <dbReference type="ARBA" id="ARBA00022544"/>
    </source>
</evidence>
<evidence type="ECO:0000256" key="3">
    <source>
        <dbReference type="ARBA" id="ARBA00022448"/>
    </source>
</evidence>
<feature type="transmembrane region" description="Helical" evidence="8">
    <location>
        <begin position="76"/>
        <end position="100"/>
    </location>
</feature>
<dbReference type="EMBL" id="JAGIKX010000006">
    <property type="protein sequence ID" value="MBP2257184.1"/>
    <property type="molecule type" value="Genomic_DNA"/>
</dbReference>
<evidence type="ECO:0000256" key="6">
    <source>
        <dbReference type="ARBA" id="ARBA00022989"/>
    </source>
</evidence>
<dbReference type="PANTHER" id="PTHR34975:SF2">
    <property type="entry name" value="SPORE GERMINATION PROTEIN A2"/>
    <property type="match status" value="1"/>
</dbReference>
<feature type="transmembrane region" description="Helical" evidence="8">
    <location>
        <begin position="179"/>
        <end position="198"/>
    </location>
</feature>
<keyword evidence="6 8" id="KW-1133">Transmembrane helix</keyword>
<evidence type="ECO:0000256" key="1">
    <source>
        <dbReference type="ARBA" id="ARBA00004141"/>
    </source>
</evidence>
<keyword evidence="4" id="KW-0309">Germination</keyword>
<sequence>MVNKWQMFFLIVLTLPIMGHVVLLPLAINLAGRDVWISAIIAIPIGFLFSFILYRLRLIYPDEPIYKAQKSLFGNFAGNGIAILFFLYFTFLASLSIAALIDMVNASFLIATPSWILVAVFLLLSMYGAAKGAKGIALTAGILFFIVMLTGHSITFTNFRERDIYELMPFLEHGWKPVLLGALLFSTVWIELLFLLTIPLEHPCKKYTFTLWLVSVIANVFMMLSTSTGAIMTFGLEQTDNFVYPALEIVRVVTLKFIDRLDVYALILMTFGSFIRGSLFLLIAYEQLTVLKKPNKKGKNVVVFTVISILIGIFAYIMVDTRRHLEFFLTLYAYTIVLFPLPFLLLFLAKYRKRKGYY</sequence>
<comment type="subcellular location">
    <subcellularLocation>
        <location evidence="1">Membrane</location>
        <topology evidence="1">Multi-pass membrane protein</topology>
    </subcellularLocation>
</comment>
<dbReference type="Pfam" id="PF03845">
    <property type="entry name" value="Spore_permease"/>
    <property type="match status" value="1"/>
</dbReference>
<feature type="transmembrane region" description="Helical" evidence="8">
    <location>
        <begin position="263"/>
        <end position="285"/>
    </location>
</feature>
<feature type="transmembrane region" description="Helical" evidence="8">
    <location>
        <begin position="7"/>
        <end position="29"/>
    </location>
</feature>
<evidence type="ECO:0000256" key="7">
    <source>
        <dbReference type="ARBA" id="ARBA00023136"/>
    </source>
</evidence>
<gene>
    <name evidence="9" type="ORF">J2Z81_001132</name>
</gene>
<proteinExistence type="inferred from homology"/>
<accession>A0ABS4S6Z9</accession>
<dbReference type="RefSeq" id="WP_226370887.1">
    <property type="nucleotide sequence ID" value="NZ_JAGIKX010000006.1"/>
</dbReference>
<comment type="caution">
    <text evidence="9">The sequence shown here is derived from an EMBL/GenBank/DDBJ whole genome shotgun (WGS) entry which is preliminary data.</text>
</comment>